<keyword evidence="2" id="KW-0597">Phosphoprotein</keyword>
<evidence type="ECO:0000256" key="1">
    <source>
        <dbReference type="ARBA" id="ARBA00022801"/>
    </source>
</evidence>
<evidence type="ECO:0000256" key="2">
    <source>
        <dbReference type="PROSITE-ProRule" id="PRU00169"/>
    </source>
</evidence>
<evidence type="ECO:0000313" key="5">
    <source>
        <dbReference type="Proteomes" id="UP000244069"/>
    </source>
</evidence>
<protein>
    <submittedName>
        <fullName evidence="4">Sigma-B regulation protein RsbU (Phosphoserine phosphatase)</fullName>
    </submittedName>
</protein>
<dbReference type="SMART" id="SM00331">
    <property type="entry name" value="PP2C_SIG"/>
    <property type="match status" value="1"/>
</dbReference>
<accession>A0A2T6B3U0</accession>
<evidence type="ECO:0000313" key="4">
    <source>
        <dbReference type="EMBL" id="PTX50736.1"/>
    </source>
</evidence>
<dbReference type="Proteomes" id="UP000244069">
    <property type="component" value="Unassembled WGS sequence"/>
</dbReference>
<sequence>MYDELVSVEGLRQEEPLGVVVADDDALQRAYTSAVLRKLGYTPIDAANGTEALELIRGGAAQILVCDLDMPGIDGHELAREVRRDSGDNYIHILMLTAQNQGHERELALEAGVDDFMAKPLDTASLTARMRSAGRLLQRERQLATRNRILAEAKEQIEADLRAAADAQRRLLPAAHSRVGGCAFHSAFMPSHILSGDMFGYFPLGDGLTGFYAVDVAGHGVHASLMSVALGHLLTADYFRAHVFDAVGNPDPAELVRALNARFYTDDGTEYFTMFAGILDETSDTLHFCQAGYPSPCIMTPAGASRRVGDGGFPVALLSSATFESGEISLSEGEFLALYSDGATEAEDPAGRAFGDEGLAQVLNASTTDPAAIPGKLVDALNCWRETRPLDDDLTVLVCERIAAP</sequence>
<dbReference type="InterPro" id="IPR011006">
    <property type="entry name" value="CheY-like_superfamily"/>
</dbReference>
<name>A0A2T6B3U0_9RHOB</name>
<keyword evidence="5" id="KW-1185">Reference proteome</keyword>
<dbReference type="InterPro" id="IPR052016">
    <property type="entry name" value="Bact_Sigma-Reg"/>
</dbReference>
<dbReference type="PROSITE" id="PS50110">
    <property type="entry name" value="RESPONSE_REGULATORY"/>
    <property type="match status" value="1"/>
</dbReference>
<dbReference type="Pfam" id="PF00072">
    <property type="entry name" value="Response_reg"/>
    <property type="match status" value="1"/>
</dbReference>
<keyword evidence="1" id="KW-0378">Hydrolase</keyword>
<evidence type="ECO:0000259" key="3">
    <source>
        <dbReference type="PROSITE" id="PS50110"/>
    </source>
</evidence>
<dbReference type="PANTHER" id="PTHR43156:SF2">
    <property type="entry name" value="STAGE II SPORULATION PROTEIN E"/>
    <property type="match status" value="1"/>
</dbReference>
<dbReference type="EMBL" id="QBKN01000004">
    <property type="protein sequence ID" value="PTX50736.1"/>
    <property type="molecule type" value="Genomic_DNA"/>
</dbReference>
<dbReference type="SUPFAM" id="SSF52172">
    <property type="entry name" value="CheY-like"/>
    <property type="match status" value="1"/>
</dbReference>
<gene>
    <name evidence="4" type="ORF">C8N44_10491</name>
</gene>
<comment type="caution">
    <text evidence="4">The sequence shown here is derived from an EMBL/GenBank/DDBJ whole genome shotgun (WGS) entry which is preliminary data.</text>
</comment>
<dbReference type="SMART" id="SM00448">
    <property type="entry name" value="REC"/>
    <property type="match status" value="1"/>
</dbReference>
<reference evidence="4 5" key="1">
    <citation type="submission" date="2018-04" db="EMBL/GenBank/DDBJ databases">
        <title>Genomic Encyclopedia of Archaeal and Bacterial Type Strains, Phase II (KMG-II): from individual species to whole genera.</title>
        <authorList>
            <person name="Goeker M."/>
        </authorList>
    </citation>
    <scope>NUCLEOTIDE SEQUENCE [LARGE SCALE GENOMIC DNA]</scope>
    <source>
        <strain evidence="4 5">DSM 29329</strain>
    </source>
</reference>
<dbReference type="InterPro" id="IPR001789">
    <property type="entry name" value="Sig_transdc_resp-reg_receiver"/>
</dbReference>
<dbReference type="PANTHER" id="PTHR43156">
    <property type="entry name" value="STAGE II SPORULATION PROTEIN E-RELATED"/>
    <property type="match status" value="1"/>
</dbReference>
<organism evidence="4 5">
    <name type="scientific">Allosediminivita pacifica</name>
    <dbReference type="NCBI Taxonomy" id="1267769"/>
    <lineage>
        <taxon>Bacteria</taxon>
        <taxon>Pseudomonadati</taxon>
        <taxon>Pseudomonadota</taxon>
        <taxon>Alphaproteobacteria</taxon>
        <taxon>Rhodobacterales</taxon>
        <taxon>Paracoccaceae</taxon>
        <taxon>Allosediminivita</taxon>
    </lineage>
</organism>
<feature type="modified residue" description="4-aspartylphosphate" evidence="2">
    <location>
        <position position="67"/>
    </location>
</feature>
<dbReference type="Gene3D" id="3.40.50.2300">
    <property type="match status" value="1"/>
</dbReference>
<dbReference type="InterPro" id="IPR001932">
    <property type="entry name" value="PPM-type_phosphatase-like_dom"/>
</dbReference>
<dbReference type="GO" id="GO:0016791">
    <property type="term" value="F:phosphatase activity"/>
    <property type="evidence" value="ECO:0007669"/>
    <property type="project" value="TreeGrafter"/>
</dbReference>
<proteinExistence type="predicted"/>
<dbReference type="InterPro" id="IPR036457">
    <property type="entry name" value="PPM-type-like_dom_sf"/>
</dbReference>
<feature type="domain" description="Response regulatory" evidence="3">
    <location>
        <begin position="18"/>
        <end position="134"/>
    </location>
</feature>
<dbReference type="Pfam" id="PF07228">
    <property type="entry name" value="SpoIIE"/>
    <property type="match status" value="1"/>
</dbReference>
<dbReference type="GO" id="GO:0000160">
    <property type="term" value="P:phosphorelay signal transduction system"/>
    <property type="evidence" value="ECO:0007669"/>
    <property type="project" value="InterPro"/>
</dbReference>
<dbReference type="AlphaFoldDB" id="A0A2T6B3U0"/>
<dbReference type="Gene3D" id="3.60.40.10">
    <property type="entry name" value="PPM-type phosphatase domain"/>
    <property type="match status" value="1"/>
</dbReference>